<dbReference type="Pfam" id="PF18113">
    <property type="entry name" value="Rbx_binding"/>
    <property type="match status" value="1"/>
</dbReference>
<dbReference type="Gene3D" id="3.30.390.120">
    <property type="match status" value="1"/>
</dbReference>
<evidence type="ECO:0000256" key="8">
    <source>
        <dbReference type="ARBA" id="ARBA00023027"/>
    </source>
</evidence>
<dbReference type="PANTHER" id="PTHR43429:SF3">
    <property type="entry name" value="NITRITE REDUCTASE [NAD(P)H]"/>
    <property type="match status" value="1"/>
</dbReference>
<accession>A0AB39URI5</accession>
<name>A0AB39URI5_9GAMM</name>
<keyword evidence="5" id="KW-0285">Flavoprotein</keyword>
<keyword evidence="7" id="KW-0560">Oxidoreductase</keyword>
<comment type="similarity">
    <text evidence="3">Belongs to the FAD-dependent oxidoreductase family.</text>
</comment>
<dbReference type="PRINTS" id="PR00411">
    <property type="entry name" value="PNDRDTASEI"/>
</dbReference>
<dbReference type="RefSeq" id="WP_369599972.1">
    <property type="nucleotide sequence ID" value="NZ_CP154858.1"/>
</dbReference>
<dbReference type="GO" id="GO:0016491">
    <property type="term" value="F:oxidoreductase activity"/>
    <property type="evidence" value="ECO:0007669"/>
    <property type="project" value="UniProtKB-KW"/>
</dbReference>
<keyword evidence="6" id="KW-0274">FAD</keyword>
<dbReference type="InterPro" id="IPR036188">
    <property type="entry name" value="FAD/NAD-bd_sf"/>
</dbReference>
<evidence type="ECO:0000256" key="4">
    <source>
        <dbReference type="ARBA" id="ARBA00022490"/>
    </source>
</evidence>
<comment type="subcellular location">
    <subcellularLocation>
        <location evidence="2">Cytoplasm</location>
    </subcellularLocation>
</comment>
<evidence type="ECO:0000256" key="5">
    <source>
        <dbReference type="ARBA" id="ARBA00022630"/>
    </source>
</evidence>
<evidence type="ECO:0000256" key="3">
    <source>
        <dbReference type="ARBA" id="ARBA00006442"/>
    </source>
</evidence>
<dbReference type="InterPro" id="IPR050260">
    <property type="entry name" value="FAD-bd_OxRdtase"/>
</dbReference>
<dbReference type="EMBL" id="CP154858">
    <property type="protein sequence ID" value="XDT70931.1"/>
    <property type="molecule type" value="Genomic_DNA"/>
</dbReference>
<dbReference type="Pfam" id="PF07992">
    <property type="entry name" value="Pyr_redox_2"/>
    <property type="match status" value="1"/>
</dbReference>
<feature type="domain" description="FAD/NAD(P)-binding" evidence="9">
    <location>
        <begin position="5"/>
        <end position="284"/>
    </location>
</feature>
<dbReference type="KEGG" id="tcd:AAIA72_08900"/>
<evidence type="ECO:0000256" key="7">
    <source>
        <dbReference type="ARBA" id="ARBA00023002"/>
    </source>
</evidence>
<evidence type="ECO:0000256" key="6">
    <source>
        <dbReference type="ARBA" id="ARBA00022827"/>
    </source>
</evidence>
<dbReference type="GO" id="GO:0005737">
    <property type="term" value="C:cytoplasm"/>
    <property type="evidence" value="ECO:0007669"/>
    <property type="project" value="UniProtKB-SubCell"/>
</dbReference>
<dbReference type="InterPro" id="IPR041364">
    <property type="entry name" value="Rbx-bd"/>
</dbReference>
<reference evidence="11" key="1">
    <citation type="submission" date="2024-05" db="EMBL/GenBank/DDBJ databases">
        <title>Genome sequencing of novel strain.</title>
        <authorList>
            <person name="Ganbat D."/>
            <person name="Ganbat S."/>
            <person name="Lee S.-J."/>
        </authorList>
    </citation>
    <scope>NUCLEOTIDE SEQUENCE</scope>
    <source>
        <strain evidence="11">SMD15-11</strain>
    </source>
</reference>
<proteinExistence type="inferred from homology"/>
<dbReference type="PANTHER" id="PTHR43429">
    <property type="entry name" value="PYRIDINE NUCLEOTIDE-DISULFIDE OXIDOREDUCTASE DOMAIN-CONTAINING"/>
    <property type="match status" value="1"/>
</dbReference>
<dbReference type="InterPro" id="IPR023753">
    <property type="entry name" value="FAD/NAD-binding_dom"/>
</dbReference>
<keyword evidence="4" id="KW-0963">Cytoplasm</keyword>
<keyword evidence="8" id="KW-0520">NAD</keyword>
<dbReference type="AlphaFoldDB" id="A0AB39URI5"/>
<evidence type="ECO:0000259" key="9">
    <source>
        <dbReference type="Pfam" id="PF07992"/>
    </source>
</evidence>
<evidence type="ECO:0000256" key="1">
    <source>
        <dbReference type="ARBA" id="ARBA00001974"/>
    </source>
</evidence>
<dbReference type="SUPFAM" id="SSF51905">
    <property type="entry name" value="FAD/NAD(P)-binding domain"/>
    <property type="match status" value="1"/>
</dbReference>
<evidence type="ECO:0000259" key="10">
    <source>
        <dbReference type="Pfam" id="PF18113"/>
    </source>
</evidence>
<dbReference type="PRINTS" id="PR00368">
    <property type="entry name" value="FADPNR"/>
</dbReference>
<feature type="domain" description="Rubredoxin binding" evidence="10">
    <location>
        <begin position="308"/>
        <end position="379"/>
    </location>
</feature>
<evidence type="ECO:0000313" key="11">
    <source>
        <dbReference type="EMBL" id="XDT70931.1"/>
    </source>
</evidence>
<dbReference type="Gene3D" id="3.50.50.60">
    <property type="entry name" value="FAD/NAD(P)-binding domain"/>
    <property type="match status" value="2"/>
</dbReference>
<gene>
    <name evidence="11" type="ORF">AAIA72_08900</name>
</gene>
<organism evidence="11">
    <name type="scientific">Thermohahella caldifontis</name>
    <dbReference type="NCBI Taxonomy" id="3142973"/>
    <lineage>
        <taxon>Bacteria</taxon>
        <taxon>Pseudomonadati</taxon>
        <taxon>Pseudomonadota</taxon>
        <taxon>Gammaproteobacteria</taxon>
        <taxon>Oceanospirillales</taxon>
        <taxon>Hahellaceae</taxon>
        <taxon>Thermohahella</taxon>
    </lineage>
</organism>
<comment type="cofactor">
    <cofactor evidence="1">
        <name>FAD</name>
        <dbReference type="ChEBI" id="CHEBI:57692"/>
    </cofactor>
</comment>
<evidence type="ECO:0000256" key="2">
    <source>
        <dbReference type="ARBA" id="ARBA00004496"/>
    </source>
</evidence>
<sequence>MTTPLVIIGTGLAGYGLARELRKLDKTRPVTLITRDDGASYSKPMLSTGFAKGTDADGLVMASAADMADQLGVIVRTLTRVTGLDTGRRQLTLDTGETLDWGTLVLASGAAPIRLPVEADAPDHVFHINSLMDYRVFRQGLRPGGRVLIMGAGLIGSELANDLLAGGFGVDVVVPCEAPLPGLVPVEAGRALQEALEEAGAHFHLGDVVERLTPRDDGVEAELGNGRVLAVDRVISAVGLRPDLTLARQARLSVNRGIVVDAFLRTSAPDVYALGDCAEIDGQVRLFVQPLMMSARALAKTLNGQPTAVQFGPMPVVVKTPACPVVTAPPPVGTTGQWVVTSQGPRSLVCRFEDEQGQLKGFALTGDAVAEKMALTRQLAAGG</sequence>
<protein>
    <submittedName>
        <fullName evidence="11">FAD-dependent oxidoreductase</fullName>
    </submittedName>
</protein>